<accession>A0A6G8F2H8</accession>
<name>A0A6G8F2H8_9PROT</name>
<dbReference type="AlphaFoldDB" id="A0A6G8F2H8"/>
<evidence type="ECO:0000313" key="1">
    <source>
        <dbReference type="EMBL" id="QIM10474.1"/>
    </source>
</evidence>
<reference evidence="1" key="1">
    <citation type="journal article" date="2020" name="J. ISSAAS">
        <title>Lactobacilli and other gastrointestinal microbiota of Peromyscus leucopus, reservoir host for agents of Lyme disease and other zoonoses in North America.</title>
        <authorList>
            <person name="Milovic A."/>
            <person name="Bassam K."/>
            <person name="Shao H."/>
            <person name="Chatzistamou I."/>
            <person name="Tufts D.M."/>
            <person name="Diuk-Wasser M."/>
            <person name="Barbour A.G."/>
        </authorList>
    </citation>
    <scope>NUCLEOTIDE SEQUENCE</scope>
    <source>
        <strain evidence="1">LL90</strain>
    </source>
</reference>
<dbReference type="EMBL" id="MN990730">
    <property type="protein sequence ID" value="QIM10474.1"/>
    <property type="molecule type" value="Genomic_DNA"/>
</dbReference>
<gene>
    <name evidence="1" type="ORF">PlAlph_3660</name>
</gene>
<proteinExistence type="predicted"/>
<sequence>MNLLTKEYFSLQEISNIWAVSKDDLLYYGENDILEISVRPAAIVAGIEKVCCNTEFTDYLAEGKRQHFSPQPLLPTDIYRIMKADTDAVPIYHTKYRFHEKISDIIENKGIMLSYTDLVVTRAEKHCFEINNGMCLNGRQIDIFRHSGDFREVYYDNRRYQFGVIQARIIALLYAASRTEMPWVHGKDLLNKAGSESLRVAALFRGNIGWQELVFSDRRGYYRLRLPLRHIVPVQPQLQFAI</sequence>
<protein>
    <submittedName>
        <fullName evidence="1">Uncharacterized protein</fullName>
    </submittedName>
</protein>
<organism evidence="1">
    <name type="scientific">uncultured Alphaproteobacteria bacterium</name>
    <dbReference type="NCBI Taxonomy" id="91750"/>
    <lineage>
        <taxon>Bacteria</taxon>
        <taxon>Pseudomonadati</taxon>
        <taxon>Pseudomonadota</taxon>
        <taxon>Alphaproteobacteria</taxon>
        <taxon>environmental samples</taxon>
    </lineage>
</organism>